<evidence type="ECO:0000313" key="2">
    <source>
        <dbReference type="Proteomes" id="UP000313359"/>
    </source>
</evidence>
<keyword evidence="2" id="KW-1185">Reference proteome</keyword>
<protein>
    <submittedName>
        <fullName evidence="1">Uncharacterized protein</fullName>
    </submittedName>
</protein>
<dbReference type="Proteomes" id="UP000313359">
    <property type="component" value="Unassembled WGS sequence"/>
</dbReference>
<dbReference type="EMBL" id="ML122268">
    <property type="protein sequence ID" value="RPD59884.1"/>
    <property type="molecule type" value="Genomic_DNA"/>
</dbReference>
<dbReference type="AlphaFoldDB" id="A0A5C2S9W1"/>
<name>A0A5C2S9W1_9APHY</name>
<gene>
    <name evidence="1" type="ORF">L227DRAFT_575888</name>
</gene>
<accession>A0A5C2S9W1</accession>
<dbReference type="OrthoDB" id="2743766at2759"/>
<sequence length="52" mass="5600">MSSSLNGCYWAGDFVSVELIDPSNQDPPNYIHVAPDNCTDWLAIPSKASATT</sequence>
<organism evidence="1 2">
    <name type="scientific">Lentinus tigrinus ALCF2SS1-6</name>
    <dbReference type="NCBI Taxonomy" id="1328759"/>
    <lineage>
        <taxon>Eukaryota</taxon>
        <taxon>Fungi</taxon>
        <taxon>Dikarya</taxon>
        <taxon>Basidiomycota</taxon>
        <taxon>Agaricomycotina</taxon>
        <taxon>Agaricomycetes</taxon>
        <taxon>Polyporales</taxon>
        <taxon>Polyporaceae</taxon>
        <taxon>Lentinus</taxon>
    </lineage>
</organism>
<evidence type="ECO:0000313" key="1">
    <source>
        <dbReference type="EMBL" id="RPD59884.1"/>
    </source>
</evidence>
<reference evidence="1" key="1">
    <citation type="journal article" date="2018" name="Genome Biol. Evol.">
        <title>Genomics and development of Lentinus tigrinus, a white-rot wood-decaying mushroom with dimorphic fruiting bodies.</title>
        <authorList>
            <person name="Wu B."/>
            <person name="Xu Z."/>
            <person name="Knudson A."/>
            <person name="Carlson A."/>
            <person name="Chen N."/>
            <person name="Kovaka S."/>
            <person name="LaButti K."/>
            <person name="Lipzen A."/>
            <person name="Pennachio C."/>
            <person name="Riley R."/>
            <person name="Schakwitz W."/>
            <person name="Umezawa K."/>
            <person name="Ohm R.A."/>
            <person name="Grigoriev I.V."/>
            <person name="Nagy L.G."/>
            <person name="Gibbons J."/>
            <person name="Hibbett D."/>
        </authorList>
    </citation>
    <scope>NUCLEOTIDE SEQUENCE [LARGE SCALE GENOMIC DNA]</scope>
    <source>
        <strain evidence="1">ALCF2SS1-6</strain>
    </source>
</reference>
<proteinExistence type="predicted"/>